<dbReference type="AlphaFoldDB" id="A0A832YS75"/>
<evidence type="ECO:0000313" key="3">
    <source>
        <dbReference type="Proteomes" id="UP000605144"/>
    </source>
</evidence>
<keyword evidence="1" id="KW-1133">Transmembrane helix</keyword>
<keyword evidence="1" id="KW-0472">Membrane</keyword>
<keyword evidence="1" id="KW-0812">Transmembrane</keyword>
<dbReference type="EMBL" id="DQSV01000056">
    <property type="protein sequence ID" value="HIP17255.1"/>
    <property type="molecule type" value="Genomic_DNA"/>
</dbReference>
<feature type="transmembrane region" description="Helical" evidence="1">
    <location>
        <begin position="71"/>
        <end position="89"/>
    </location>
</feature>
<name>A0A832YS75_9EURY</name>
<feature type="transmembrane region" description="Helical" evidence="1">
    <location>
        <begin position="38"/>
        <end position="59"/>
    </location>
</feature>
<comment type="caution">
    <text evidence="2">The sequence shown here is derived from an EMBL/GenBank/DDBJ whole genome shotgun (WGS) entry which is preliminary data.</text>
</comment>
<protein>
    <submittedName>
        <fullName evidence="2">Uncharacterized protein</fullName>
    </submittedName>
</protein>
<feature type="transmembrane region" description="Helical" evidence="1">
    <location>
        <begin position="12"/>
        <end position="32"/>
    </location>
</feature>
<organism evidence="2 3">
    <name type="scientific">Methanothermococcus okinawensis</name>
    <dbReference type="NCBI Taxonomy" id="155863"/>
    <lineage>
        <taxon>Archaea</taxon>
        <taxon>Methanobacteriati</taxon>
        <taxon>Methanobacteriota</taxon>
        <taxon>Methanomada group</taxon>
        <taxon>Methanococci</taxon>
        <taxon>Methanococcales</taxon>
        <taxon>Methanococcaceae</taxon>
        <taxon>Methanothermococcus</taxon>
    </lineage>
</organism>
<sequence length="95" mass="11054">MKSHNNVMKKYLDFLIISIIFMLGVIGLIYYLQGSLNVIYALVIFLGALFTLIIIRMYPKYMAKIMEKLEIFFMILVFIGMLYLGYTIYATGVFV</sequence>
<dbReference type="Proteomes" id="UP000605144">
    <property type="component" value="Unassembled WGS sequence"/>
</dbReference>
<reference evidence="2" key="1">
    <citation type="journal article" date="2020" name="ISME J.">
        <title>Gammaproteobacteria mediating utilization of methyl-, sulfur- and petroleum organic compounds in deep ocean hydrothermal plumes.</title>
        <authorList>
            <person name="Zhou Z."/>
            <person name="Liu Y."/>
            <person name="Pan J."/>
            <person name="Cron B.R."/>
            <person name="Toner B.M."/>
            <person name="Anantharaman K."/>
            <person name="Breier J.A."/>
            <person name="Dick G.J."/>
            <person name="Li M."/>
        </authorList>
    </citation>
    <scope>NUCLEOTIDE SEQUENCE</scope>
    <source>
        <strain evidence="2">SZUA-1385</strain>
    </source>
</reference>
<evidence type="ECO:0000256" key="1">
    <source>
        <dbReference type="SAM" id="Phobius"/>
    </source>
</evidence>
<evidence type="ECO:0000313" key="2">
    <source>
        <dbReference type="EMBL" id="HIP17255.1"/>
    </source>
</evidence>
<accession>A0A832YS75</accession>
<proteinExistence type="predicted"/>
<gene>
    <name evidence="2" type="ORF">EYG76_02995</name>
</gene>